<evidence type="ECO:0000313" key="1">
    <source>
        <dbReference type="EMBL" id="OAY80298.1"/>
    </source>
</evidence>
<sequence length="63" mass="7337">MSQSRILRLHCSRIVCFRKSGLGWKSASNIATNLRLIQKHPRHKMSRSADCMRKRTTHICDIT</sequence>
<evidence type="ECO:0000313" key="2">
    <source>
        <dbReference type="Proteomes" id="UP000092600"/>
    </source>
</evidence>
<reference evidence="1 2" key="1">
    <citation type="journal article" date="2016" name="DNA Res.">
        <title>The draft genome of MD-2 pineapple using hybrid error correction of long reads.</title>
        <authorList>
            <person name="Redwan R.M."/>
            <person name="Saidin A."/>
            <person name="Kumar S.V."/>
        </authorList>
    </citation>
    <scope>NUCLEOTIDE SEQUENCE [LARGE SCALE GENOMIC DNA]</scope>
    <source>
        <strain evidence="2">cv. MD2</strain>
        <tissue evidence="1">Leaf</tissue>
    </source>
</reference>
<organism evidence="1 2">
    <name type="scientific">Ananas comosus</name>
    <name type="common">Pineapple</name>
    <name type="synonym">Ananas ananas</name>
    <dbReference type="NCBI Taxonomy" id="4615"/>
    <lineage>
        <taxon>Eukaryota</taxon>
        <taxon>Viridiplantae</taxon>
        <taxon>Streptophyta</taxon>
        <taxon>Embryophyta</taxon>
        <taxon>Tracheophyta</taxon>
        <taxon>Spermatophyta</taxon>
        <taxon>Magnoliopsida</taxon>
        <taxon>Liliopsida</taxon>
        <taxon>Poales</taxon>
        <taxon>Bromeliaceae</taxon>
        <taxon>Bromelioideae</taxon>
        <taxon>Ananas</taxon>
    </lineage>
</organism>
<accession>A0A199VTH4</accession>
<dbReference type="Proteomes" id="UP000092600">
    <property type="component" value="Unassembled WGS sequence"/>
</dbReference>
<protein>
    <submittedName>
        <fullName evidence="1">Uncharacterized protein</fullName>
    </submittedName>
</protein>
<comment type="caution">
    <text evidence="1">The sequence shown here is derived from an EMBL/GenBank/DDBJ whole genome shotgun (WGS) entry which is preliminary data.</text>
</comment>
<dbReference type="AlphaFoldDB" id="A0A199VTH4"/>
<name>A0A199VTH4_ANACO</name>
<dbReference type="EMBL" id="LSRQ01000902">
    <property type="protein sequence ID" value="OAY80298.1"/>
    <property type="molecule type" value="Genomic_DNA"/>
</dbReference>
<proteinExistence type="predicted"/>
<gene>
    <name evidence="1" type="ORF">ACMD2_20988</name>
</gene>